<evidence type="ECO:0000313" key="1">
    <source>
        <dbReference type="EMBL" id="MCT9813027.1"/>
    </source>
</evidence>
<comment type="caution">
    <text evidence="1">The sequence shown here is derived from an EMBL/GenBank/DDBJ whole genome shotgun (WGS) entry which is preliminary data.</text>
</comment>
<keyword evidence="2" id="KW-1185">Reference proteome</keyword>
<organism evidence="1 2">
    <name type="scientific">Acidovorax bellezanensis</name>
    <dbReference type="NCBI Taxonomy" id="2976702"/>
    <lineage>
        <taxon>Bacteria</taxon>
        <taxon>Pseudomonadati</taxon>
        <taxon>Pseudomonadota</taxon>
        <taxon>Betaproteobacteria</taxon>
        <taxon>Burkholderiales</taxon>
        <taxon>Comamonadaceae</taxon>
        <taxon>Acidovorax</taxon>
    </lineage>
</organism>
<reference evidence="1 2" key="1">
    <citation type="submission" date="2022-09" db="EMBL/GenBank/DDBJ databases">
        <title>Draft genome of isolate Be4.</title>
        <authorList>
            <person name="Sanchez-Castro I."/>
            <person name="Martinez-Rodriguez P."/>
            <person name="Descostes M."/>
            <person name="Merroun M."/>
        </authorList>
    </citation>
    <scope>NUCLEOTIDE SEQUENCE [LARGE SCALE GENOMIC DNA]</scope>
    <source>
        <strain evidence="1 2">Be4</strain>
    </source>
</reference>
<accession>A0ABT2PRE1</accession>
<dbReference type="RefSeq" id="WP_261502273.1">
    <property type="nucleotide sequence ID" value="NZ_JAODYH010000014.1"/>
</dbReference>
<name>A0ABT2PRE1_9BURK</name>
<sequence>MMWLDSLRAAVNQYPGGRPAVAMRLGKADEVLRKELAGTSANHKMGLTDSQHIVEMLAEQGIDVSGFKVSVDAACLSEADSAGAASLHVLAAYGCKEMSEVVAAVAASLTDDHISGIANRGAPVSPQKNTCPAGL</sequence>
<proteinExistence type="predicted"/>
<dbReference type="EMBL" id="JAODYH010000014">
    <property type="protein sequence ID" value="MCT9813027.1"/>
    <property type="molecule type" value="Genomic_DNA"/>
</dbReference>
<gene>
    <name evidence="1" type="ORF">N0K08_20560</name>
</gene>
<evidence type="ECO:0000313" key="2">
    <source>
        <dbReference type="Proteomes" id="UP001525968"/>
    </source>
</evidence>
<dbReference type="Proteomes" id="UP001525968">
    <property type="component" value="Unassembled WGS sequence"/>
</dbReference>
<protein>
    <submittedName>
        <fullName evidence="1">Transcriptional regulator</fullName>
    </submittedName>
</protein>